<reference evidence="3" key="2">
    <citation type="submission" date="1998-03" db="EMBL/GenBank/DDBJ databases">
        <authorList>
            <person name="James K.D."/>
            <person name="Parkhill J."/>
            <person name="Barrell B.G."/>
            <person name="Rajandream M.A."/>
        </authorList>
    </citation>
    <scope>NUCLEOTIDE SEQUENCE</scope>
</reference>
<accession>Q9X7E9</accession>
<gene>
    <name evidence="3" type="primary">MLCB458.19</name>
</gene>
<organism evidence="3">
    <name type="scientific">Mycobacterium leprae</name>
    <dbReference type="NCBI Taxonomy" id="1769"/>
    <lineage>
        <taxon>Bacteria</taxon>
        <taxon>Bacillati</taxon>
        <taxon>Actinomycetota</taxon>
        <taxon>Actinomycetes</taxon>
        <taxon>Mycobacteriales</taxon>
        <taxon>Mycobacteriaceae</taxon>
        <taxon>Mycobacterium</taxon>
    </lineage>
</organism>
<dbReference type="InterPro" id="IPR036291">
    <property type="entry name" value="NAD(P)-bd_dom_sf"/>
</dbReference>
<evidence type="ECO:0000313" key="3">
    <source>
        <dbReference type="EMBL" id="CAB39584.1"/>
    </source>
</evidence>
<dbReference type="EMBL" id="AL049478">
    <property type="protein sequence ID" value="CAB39584.1"/>
    <property type="molecule type" value="Genomic_DNA"/>
</dbReference>
<dbReference type="PANTHER" id="PTHR43899">
    <property type="entry name" value="RH59310P"/>
    <property type="match status" value="1"/>
</dbReference>
<dbReference type="Pfam" id="PF00106">
    <property type="entry name" value="adh_short"/>
    <property type="match status" value="1"/>
</dbReference>
<evidence type="ECO:0000256" key="2">
    <source>
        <dbReference type="ARBA" id="ARBA00023002"/>
    </source>
</evidence>
<keyword evidence="2" id="KW-0560">Oxidoreductase</keyword>
<reference evidence="3" key="1">
    <citation type="journal article" date="1993" name="Mol. Microbiol.">
        <title>Use of an ordered cosmid library to deduce the genomic organization of Mycobacterium leprae.</title>
        <authorList>
            <person name="Eiglmeier K."/>
            <person name="Honore N."/>
            <person name="Woods S.A."/>
            <person name="Caudron B."/>
            <person name="Cole S.T."/>
        </authorList>
    </citation>
    <scope>NUCLEOTIDE SEQUENCE</scope>
</reference>
<sequence length="129" mass="14175">MHTVPAFGTSGLLCTFPLERESGEVTLNSIVLMELTHVVLPGMVERCSGAVMNIASMVGCQLIPHMVVYAATKAVVPDIRVDYSQGVARYNGHRSRFCARLWFRPNGPRSPIPNDSVFSVVQVQPQNFT</sequence>
<dbReference type="Gene3D" id="3.40.50.720">
    <property type="entry name" value="NAD(P)-binding Rossmann-like Domain"/>
    <property type="match status" value="1"/>
</dbReference>
<protein>
    <submittedName>
        <fullName evidence="3">Putative oxidoreductase</fullName>
    </submittedName>
</protein>
<proteinExistence type="inferred from homology"/>
<name>Q9X7E9_MYCLR</name>
<evidence type="ECO:0000256" key="1">
    <source>
        <dbReference type="ARBA" id="ARBA00006484"/>
    </source>
</evidence>
<dbReference type="InterPro" id="IPR002347">
    <property type="entry name" value="SDR_fam"/>
</dbReference>
<dbReference type="SUPFAM" id="SSF51735">
    <property type="entry name" value="NAD(P)-binding Rossmann-fold domains"/>
    <property type="match status" value="1"/>
</dbReference>
<dbReference type="InterPro" id="IPR051019">
    <property type="entry name" value="VLCFA-Steroid_DH"/>
</dbReference>
<dbReference type="PANTHER" id="PTHR43899:SF13">
    <property type="entry name" value="RH59310P"/>
    <property type="match status" value="1"/>
</dbReference>
<dbReference type="GO" id="GO:0016491">
    <property type="term" value="F:oxidoreductase activity"/>
    <property type="evidence" value="ECO:0007669"/>
    <property type="project" value="UniProtKB-KW"/>
</dbReference>
<dbReference type="AlphaFoldDB" id="Q9X7E9"/>
<reference evidence="3" key="3">
    <citation type="submission" date="1999-03" db="EMBL/GenBank/DDBJ databases">
        <authorList>
            <person name="Seeger K.J."/>
            <person name="Harris D."/>
        </authorList>
    </citation>
    <scope>NUCLEOTIDE SEQUENCE</scope>
</reference>
<comment type="similarity">
    <text evidence="1">Belongs to the short-chain dehydrogenases/reductases (SDR) family.</text>
</comment>